<reference evidence="3" key="1">
    <citation type="journal article" date="2019" name="Int. J. Syst. Evol. Microbiol.">
        <title>The Global Catalogue of Microorganisms (GCM) 10K type strain sequencing project: providing services to taxonomists for standard genome sequencing and annotation.</title>
        <authorList>
            <consortium name="The Broad Institute Genomics Platform"/>
            <consortium name="The Broad Institute Genome Sequencing Center for Infectious Disease"/>
            <person name="Wu L."/>
            <person name="Ma J."/>
        </authorList>
    </citation>
    <scope>NUCLEOTIDE SEQUENCE [LARGE SCALE GENOMIC DNA]</scope>
    <source>
        <strain evidence="3">CECT 7184</strain>
    </source>
</reference>
<dbReference type="EMBL" id="JBHSOZ010000002">
    <property type="protein sequence ID" value="MFC5711636.1"/>
    <property type="molecule type" value="Genomic_DNA"/>
</dbReference>
<proteinExistence type="predicted"/>
<evidence type="ECO:0000313" key="3">
    <source>
        <dbReference type="Proteomes" id="UP001596142"/>
    </source>
</evidence>
<feature type="transmembrane region" description="Helical" evidence="1">
    <location>
        <begin position="6"/>
        <end position="23"/>
    </location>
</feature>
<organism evidence="2 3">
    <name type="scientific">Thalassorhabdus alkalitolerans</name>
    <dbReference type="NCBI Taxonomy" id="2282697"/>
    <lineage>
        <taxon>Bacteria</taxon>
        <taxon>Bacillati</taxon>
        <taxon>Bacillota</taxon>
        <taxon>Bacilli</taxon>
        <taxon>Bacillales</taxon>
        <taxon>Bacillaceae</taxon>
        <taxon>Thalassorhabdus</taxon>
    </lineage>
</organism>
<evidence type="ECO:0000256" key="1">
    <source>
        <dbReference type="SAM" id="Phobius"/>
    </source>
</evidence>
<gene>
    <name evidence="2" type="ORF">ACFPU1_02455</name>
</gene>
<dbReference type="InterPro" id="IPR007563">
    <property type="entry name" value="DUF554"/>
</dbReference>
<feature type="transmembrane region" description="Helical" evidence="1">
    <location>
        <begin position="141"/>
        <end position="163"/>
    </location>
</feature>
<dbReference type="Proteomes" id="UP001596142">
    <property type="component" value="Unassembled WGS sequence"/>
</dbReference>
<feature type="transmembrane region" description="Helical" evidence="1">
    <location>
        <begin position="183"/>
        <end position="202"/>
    </location>
</feature>
<sequence length="238" mass="25426">MILLGTIVNGLAIIIGSLLGLCFKRIPERVKTTIMQAIALAVMVLGIQMGMQSEQFLIVIGSLVIGGWIGERLQIEDHLNHLGQWLERKTGAKDGEGQIAKAFVTTTLIYVVGAMAVLGALDSGLRNDHSVLYTKALLDGFSALLFTTTLGIGVIFSFVPVVLYQGSIALLAGQIDRLLPSELLDMFIVEMTATGGVMILAIGLKLAGILDMRIANLLPAILVTGGLVSIVYYVDLLF</sequence>
<keyword evidence="1" id="KW-1133">Transmembrane helix</keyword>
<dbReference type="PANTHER" id="PTHR36111">
    <property type="entry name" value="INNER MEMBRANE PROTEIN-RELATED"/>
    <property type="match status" value="1"/>
</dbReference>
<feature type="transmembrane region" description="Helical" evidence="1">
    <location>
        <begin position="30"/>
        <end position="49"/>
    </location>
</feature>
<keyword evidence="1" id="KW-0472">Membrane</keyword>
<comment type="caution">
    <text evidence="2">The sequence shown here is derived from an EMBL/GenBank/DDBJ whole genome shotgun (WGS) entry which is preliminary data.</text>
</comment>
<name>A0ABW0YIY7_9BACI</name>
<dbReference type="PANTHER" id="PTHR36111:SF2">
    <property type="entry name" value="INNER MEMBRANE PROTEIN"/>
    <property type="match status" value="1"/>
</dbReference>
<keyword evidence="3" id="KW-1185">Reference proteome</keyword>
<protein>
    <submittedName>
        <fullName evidence="2">DUF554 domain-containing protein</fullName>
    </submittedName>
</protein>
<accession>A0ABW0YIY7</accession>
<dbReference type="Pfam" id="PF04474">
    <property type="entry name" value="DUF554"/>
    <property type="match status" value="1"/>
</dbReference>
<evidence type="ECO:0000313" key="2">
    <source>
        <dbReference type="EMBL" id="MFC5711636.1"/>
    </source>
</evidence>
<keyword evidence="1" id="KW-0812">Transmembrane</keyword>
<feature type="transmembrane region" description="Helical" evidence="1">
    <location>
        <begin position="99"/>
        <end position="121"/>
    </location>
</feature>
<feature type="transmembrane region" description="Helical" evidence="1">
    <location>
        <begin position="214"/>
        <end position="234"/>
    </location>
</feature>
<dbReference type="RefSeq" id="WP_385938129.1">
    <property type="nucleotide sequence ID" value="NZ_JBHSOZ010000002.1"/>
</dbReference>